<evidence type="ECO:0000256" key="2">
    <source>
        <dbReference type="ARBA" id="ARBA00009607"/>
    </source>
</evidence>
<evidence type="ECO:0000256" key="3">
    <source>
        <dbReference type="ARBA" id="ARBA00022692"/>
    </source>
</evidence>
<comment type="subcellular location">
    <subcellularLocation>
        <location evidence="1">Membrane</location>
        <topology evidence="1">Multi-pass membrane protein</topology>
    </subcellularLocation>
</comment>
<reference evidence="8 9" key="1">
    <citation type="journal article" date="2018" name="Sci. Rep.">
        <title>Raphidocelis subcapitata (=Pseudokirchneriella subcapitata) provides an insight into genome evolution and environmental adaptations in the Sphaeropleales.</title>
        <authorList>
            <person name="Suzuki S."/>
            <person name="Yamaguchi H."/>
            <person name="Nakajima N."/>
            <person name="Kawachi M."/>
        </authorList>
    </citation>
    <scope>NUCLEOTIDE SEQUENCE [LARGE SCALE GENOMIC DNA]</scope>
    <source>
        <strain evidence="8 9">NIES-35</strain>
    </source>
</reference>
<evidence type="ECO:0000256" key="7">
    <source>
        <dbReference type="SAM" id="Phobius"/>
    </source>
</evidence>
<dbReference type="Pfam" id="PF10251">
    <property type="entry name" value="PEN-2"/>
    <property type="match status" value="1"/>
</dbReference>
<evidence type="ECO:0000256" key="1">
    <source>
        <dbReference type="ARBA" id="ARBA00004141"/>
    </source>
</evidence>
<dbReference type="OrthoDB" id="524898at2759"/>
<proteinExistence type="inferred from homology"/>
<dbReference type="STRING" id="307507.A0A2V0PQR8"/>
<dbReference type="EMBL" id="BDRX01000177">
    <property type="protein sequence ID" value="GBF99857.1"/>
    <property type="molecule type" value="Genomic_DNA"/>
</dbReference>
<dbReference type="Proteomes" id="UP000247498">
    <property type="component" value="Unassembled WGS sequence"/>
</dbReference>
<evidence type="ECO:0000256" key="6">
    <source>
        <dbReference type="ARBA" id="ARBA00023136"/>
    </source>
</evidence>
<evidence type="ECO:0000313" key="8">
    <source>
        <dbReference type="EMBL" id="GBF99857.1"/>
    </source>
</evidence>
<dbReference type="GO" id="GO:0070765">
    <property type="term" value="C:gamma-secretase complex"/>
    <property type="evidence" value="ECO:0007669"/>
    <property type="project" value="TreeGrafter"/>
</dbReference>
<dbReference type="PANTHER" id="PTHR16318">
    <property type="entry name" value="GAMMA-SECRETASE SUBUNIT PEN-2"/>
    <property type="match status" value="1"/>
</dbReference>
<organism evidence="8 9">
    <name type="scientific">Raphidocelis subcapitata</name>
    <dbReference type="NCBI Taxonomy" id="307507"/>
    <lineage>
        <taxon>Eukaryota</taxon>
        <taxon>Viridiplantae</taxon>
        <taxon>Chlorophyta</taxon>
        <taxon>core chlorophytes</taxon>
        <taxon>Chlorophyceae</taxon>
        <taxon>CS clade</taxon>
        <taxon>Sphaeropleales</taxon>
        <taxon>Selenastraceae</taxon>
        <taxon>Raphidocelis</taxon>
    </lineage>
</organism>
<accession>A0A2V0PQR8</accession>
<keyword evidence="4" id="KW-0914">Notch signaling pathway</keyword>
<protein>
    <recommendedName>
        <fullName evidence="10">Gamma-secretase subunit PEN-2</fullName>
    </recommendedName>
</protein>
<keyword evidence="5 7" id="KW-1133">Transmembrane helix</keyword>
<dbReference type="InParanoid" id="A0A2V0PQR8"/>
<feature type="transmembrane region" description="Helical" evidence="7">
    <location>
        <begin position="64"/>
        <end position="91"/>
    </location>
</feature>
<evidence type="ECO:0000313" key="9">
    <source>
        <dbReference type="Proteomes" id="UP000247498"/>
    </source>
</evidence>
<evidence type="ECO:0008006" key="10">
    <source>
        <dbReference type="Google" id="ProtNLM"/>
    </source>
</evidence>
<sequence length="114" mass="12475">MDSLAVESVDGEVFTVEQARTQSQRYKSGFACLPLFWGVNVWLFYPTFRGAPAADPVVKKYTRYSAACFTASSALFLTWLLVFAVGGPAVLGQRLFDKLDATRLDVWGILTGGA</sequence>
<dbReference type="FunCoup" id="A0A2V0PQR8">
    <property type="interactions" value="101"/>
</dbReference>
<gene>
    <name evidence="8" type="ORF">Rsub_12497</name>
</gene>
<name>A0A2V0PQR8_9CHLO</name>
<keyword evidence="6 7" id="KW-0472">Membrane</keyword>
<dbReference type="GO" id="GO:0007219">
    <property type="term" value="P:Notch signaling pathway"/>
    <property type="evidence" value="ECO:0007669"/>
    <property type="project" value="UniProtKB-KW"/>
</dbReference>
<dbReference type="InterPro" id="IPR019379">
    <property type="entry name" value="Gamma_Secretase_Asp_P_PEN2"/>
</dbReference>
<comment type="similarity">
    <text evidence="2">Belongs to the PEN-2 family.</text>
</comment>
<evidence type="ECO:0000256" key="5">
    <source>
        <dbReference type="ARBA" id="ARBA00022989"/>
    </source>
</evidence>
<keyword evidence="9" id="KW-1185">Reference proteome</keyword>
<dbReference type="PANTHER" id="PTHR16318:SF0">
    <property type="entry name" value="GAMMA-SECRETASE SUBUNIT PEN-2"/>
    <property type="match status" value="1"/>
</dbReference>
<dbReference type="AlphaFoldDB" id="A0A2V0PQR8"/>
<feature type="transmembrane region" description="Helical" evidence="7">
    <location>
        <begin position="28"/>
        <end position="44"/>
    </location>
</feature>
<keyword evidence="3 7" id="KW-0812">Transmembrane</keyword>
<evidence type="ECO:0000256" key="4">
    <source>
        <dbReference type="ARBA" id="ARBA00022976"/>
    </source>
</evidence>
<comment type="caution">
    <text evidence="8">The sequence shown here is derived from an EMBL/GenBank/DDBJ whole genome shotgun (WGS) entry which is preliminary data.</text>
</comment>